<evidence type="ECO:0000259" key="1">
    <source>
        <dbReference type="Pfam" id="PF00126"/>
    </source>
</evidence>
<dbReference type="AlphaFoldDB" id="A0A1M6NIH3"/>
<feature type="domain" description="HTH lysR-type" evidence="1">
    <location>
        <begin position="25"/>
        <end position="86"/>
    </location>
</feature>
<sequence length="112" mass="12772">MSEMRVRSKVWLEFDGHPFLGDGRFRLLSTIERSGSINAAAKELGLSYRKVWAQLQAMEKNAPFTLLERRTGGKGGGETRLTLAAQELLRSYRNLREQVNQAADQSFEEIFH</sequence>
<dbReference type="InterPro" id="IPR000847">
    <property type="entry name" value="LysR_HTH_N"/>
</dbReference>
<dbReference type="GO" id="GO:0003700">
    <property type="term" value="F:DNA-binding transcription factor activity"/>
    <property type="evidence" value="ECO:0007669"/>
    <property type="project" value="InterPro"/>
</dbReference>
<dbReference type="Gene3D" id="1.10.10.10">
    <property type="entry name" value="Winged helix-like DNA-binding domain superfamily/Winged helix DNA-binding domain"/>
    <property type="match status" value="1"/>
</dbReference>
<dbReference type="PANTHER" id="PTHR30432:SF1">
    <property type="entry name" value="DNA-BINDING TRANSCRIPTIONAL DUAL REGULATOR MODE"/>
    <property type="match status" value="1"/>
</dbReference>
<dbReference type="Pfam" id="PF00126">
    <property type="entry name" value="HTH_1"/>
    <property type="match status" value="1"/>
</dbReference>
<proteinExistence type="predicted"/>
<dbReference type="STRING" id="1122189.SAMN02745165_03619"/>
<dbReference type="InterPro" id="IPR036388">
    <property type="entry name" value="WH-like_DNA-bd_sf"/>
</dbReference>
<accession>A0A1M6NIH3</accession>
<dbReference type="PANTHER" id="PTHR30432">
    <property type="entry name" value="TRANSCRIPTIONAL REGULATOR MODE"/>
    <property type="match status" value="1"/>
</dbReference>
<dbReference type="SUPFAM" id="SSF46785">
    <property type="entry name" value="Winged helix' DNA-binding domain"/>
    <property type="match status" value="1"/>
</dbReference>
<dbReference type="InterPro" id="IPR036390">
    <property type="entry name" value="WH_DNA-bd_sf"/>
</dbReference>
<dbReference type="OrthoDB" id="9800709at2"/>
<dbReference type="InterPro" id="IPR051815">
    <property type="entry name" value="Molybdate_resp_trans_reg"/>
</dbReference>
<evidence type="ECO:0000313" key="3">
    <source>
        <dbReference type="Proteomes" id="UP000184171"/>
    </source>
</evidence>
<protein>
    <submittedName>
        <fullName evidence="2">Molybdate transport system regulatory protein</fullName>
    </submittedName>
</protein>
<reference evidence="2 3" key="1">
    <citation type="submission" date="2016-11" db="EMBL/GenBank/DDBJ databases">
        <authorList>
            <person name="Jaros S."/>
            <person name="Januszkiewicz K."/>
            <person name="Wedrychowicz H."/>
        </authorList>
    </citation>
    <scope>NUCLEOTIDE SEQUENCE [LARGE SCALE GENOMIC DNA]</scope>
    <source>
        <strain evidence="2 3">DSM 5091</strain>
    </source>
</reference>
<gene>
    <name evidence="2" type="ORF">SAMN02745165_03619</name>
</gene>
<dbReference type="RefSeq" id="WP_084092295.1">
    <property type="nucleotide sequence ID" value="NZ_FQZT01000028.1"/>
</dbReference>
<dbReference type="Proteomes" id="UP000184171">
    <property type="component" value="Unassembled WGS sequence"/>
</dbReference>
<keyword evidence="3" id="KW-1185">Reference proteome</keyword>
<organism evidence="2 3">
    <name type="scientific">Malonomonas rubra DSM 5091</name>
    <dbReference type="NCBI Taxonomy" id="1122189"/>
    <lineage>
        <taxon>Bacteria</taxon>
        <taxon>Pseudomonadati</taxon>
        <taxon>Thermodesulfobacteriota</taxon>
        <taxon>Desulfuromonadia</taxon>
        <taxon>Desulfuromonadales</taxon>
        <taxon>Geopsychrobacteraceae</taxon>
        <taxon>Malonomonas</taxon>
    </lineage>
</organism>
<dbReference type="EMBL" id="FQZT01000028">
    <property type="protein sequence ID" value="SHJ95480.1"/>
    <property type="molecule type" value="Genomic_DNA"/>
</dbReference>
<evidence type="ECO:0000313" key="2">
    <source>
        <dbReference type="EMBL" id="SHJ95480.1"/>
    </source>
</evidence>
<name>A0A1M6NIH3_MALRU</name>